<evidence type="ECO:0000256" key="2">
    <source>
        <dbReference type="ARBA" id="ARBA00022840"/>
    </source>
</evidence>
<dbReference type="GO" id="GO:0052837">
    <property type="term" value="P:thiazole biosynthetic process"/>
    <property type="evidence" value="ECO:0007669"/>
    <property type="project" value="TreeGrafter"/>
</dbReference>
<keyword evidence="1" id="KW-0547">Nucleotide-binding</keyword>
<feature type="domain" description="Thil AANH" evidence="3">
    <location>
        <begin position="3"/>
        <end position="61"/>
    </location>
</feature>
<dbReference type="SUPFAM" id="SSF52402">
    <property type="entry name" value="Adenine nucleotide alpha hydrolases-like"/>
    <property type="match status" value="1"/>
</dbReference>
<sequence length="73" mass="8208">MYIVGQASELPIYTPLIGMDREEIVGIAKEIGTFELSGEVPSPPKHPAIKGSWEEFKNLYREIFGEEPKKRGC</sequence>
<evidence type="ECO:0000256" key="1">
    <source>
        <dbReference type="ARBA" id="ARBA00022741"/>
    </source>
</evidence>
<dbReference type="PANTHER" id="PTHR43209">
    <property type="entry name" value="TRNA SULFURTRANSFERASE"/>
    <property type="match status" value="1"/>
</dbReference>
<dbReference type="PANTHER" id="PTHR43209:SF1">
    <property type="entry name" value="TRNA SULFURTRANSFERASE"/>
    <property type="match status" value="1"/>
</dbReference>
<comment type="caution">
    <text evidence="4">The sequence shown here is derived from an EMBL/GenBank/DDBJ whole genome shotgun (WGS) entry which is preliminary data.</text>
</comment>
<evidence type="ECO:0000313" key="4">
    <source>
        <dbReference type="EMBL" id="HIP75192.1"/>
    </source>
</evidence>
<dbReference type="InterPro" id="IPR014729">
    <property type="entry name" value="Rossmann-like_a/b/a_fold"/>
</dbReference>
<dbReference type="GO" id="GO:0004810">
    <property type="term" value="F:CCA tRNA nucleotidyltransferase activity"/>
    <property type="evidence" value="ECO:0007669"/>
    <property type="project" value="InterPro"/>
</dbReference>
<dbReference type="InterPro" id="IPR020536">
    <property type="entry name" value="ThiI_AANH"/>
</dbReference>
<organism evidence="4 5">
    <name type="scientific">Thermococcus paralvinellae</name>
    <dbReference type="NCBI Taxonomy" id="582419"/>
    <lineage>
        <taxon>Archaea</taxon>
        <taxon>Methanobacteriati</taxon>
        <taxon>Methanobacteriota</taxon>
        <taxon>Thermococci</taxon>
        <taxon>Thermococcales</taxon>
        <taxon>Thermococcaceae</taxon>
        <taxon>Thermococcus</taxon>
    </lineage>
</organism>
<gene>
    <name evidence="4" type="ORF">EYH13_03440</name>
</gene>
<dbReference type="Proteomes" id="UP000649326">
    <property type="component" value="Unassembled WGS sequence"/>
</dbReference>
<protein>
    <submittedName>
        <fullName evidence="4">tRNA 4-thiouridine(8) synthase ThiI</fullName>
    </submittedName>
</protein>
<evidence type="ECO:0000313" key="5">
    <source>
        <dbReference type="Proteomes" id="UP000649326"/>
    </source>
</evidence>
<reference evidence="4" key="1">
    <citation type="journal article" date="2020" name="ISME J.">
        <title>Gammaproteobacteria mediating utilization of methyl-, sulfur- and petroleum organic compounds in deep ocean hydrothermal plumes.</title>
        <authorList>
            <person name="Zhou Z."/>
            <person name="Liu Y."/>
            <person name="Pan J."/>
            <person name="Cron B.R."/>
            <person name="Toner B.M."/>
            <person name="Anantharaman K."/>
            <person name="Breier J.A."/>
            <person name="Dick G.J."/>
            <person name="Li M."/>
        </authorList>
    </citation>
    <scope>NUCLEOTIDE SEQUENCE</scope>
    <source>
        <strain evidence="4">SZUA-1451</strain>
    </source>
</reference>
<dbReference type="AlphaFoldDB" id="A0A833DZ20"/>
<keyword evidence="2" id="KW-0067">ATP-binding</keyword>
<dbReference type="Gene3D" id="3.40.50.620">
    <property type="entry name" value="HUPs"/>
    <property type="match status" value="1"/>
</dbReference>
<name>A0A833DZ20_9EURY</name>
<dbReference type="GO" id="GO:0002937">
    <property type="term" value="P:tRNA 4-thiouridine biosynthesis"/>
    <property type="evidence" value="ECO:0007669"/>
    <property type="project" value="TreeGrafter"/>
</dbReference>
<dbReference type="Pfam" id="PF02568">
    <property type="entry name" value="ThiI"/>
    <property type="match status" value="1"/>
</dbReference>
<dbReference type="GO" id="GO:0005829">
    <property type="term" value="C:cytosol"/>
    <property type="evidence" value="ECO:0007669"/>
    <property type="project" value="TreeGrafter"/>
</dbReference>
<accession>A0A833DZ20</accession>
<proteinExistence type="predicted"/>
<dbReference type="EMBL" id="DQUG01000143">
    <property type="protein sequence ID" value="HIP75192.1"/>
    <property type="molecule type" value="Genomic_DNA"/>
</dbReference>
<dbReference type="GO" id="GO:0005524">
    <property type="term" value="F:ATP binding"/>
    <property type="evidence" value="ECO:0007669"/>
    <property type="project" value="UniProtKB-KW"/>
</dbReference>
<evidence type="ECO:0000259" key="3">
    <source>
        <dbReference type="Pfam" id="PF02568"/>
    </source>
</evidence>
<feature type="non-terminal residue" evidence="4">
    <location>
        <position position="1"/>
    </location>
</feature>
<dbReference type="InterPro" id="IPR050102">
    <property type="entry name" value="tRNA_sulfurtransferase_ThiI"/>
</dbReference>